<sequence>MNTWMKNGIYAVASSFLLLTGCANSDTASDTESDTATASETGAPEMGNGQGGPPDGAAMQSEPKDSIIDLVEASADTKLKMVQRLN</sequence>
<dbReference type="OrthoDB" id="9973536at2"/>
<gene>
    <name evidence="3" type="ORF">SAMN05421503_2806</name>
</gene>
<dbReference type="AlphaFoldDB" id="A0A285P2G7"/>
<protein>
    <submittedName>
        <fullName evidence="3">Uncharacterized protein</fullName>
    </submittedName>
</protein>
<dbReference type="RefSeq" id="WP_097043041.1">
    <property type="nucleotide sequence ID" value="NZ_OBEK01000004.1"/>
</dbReference>
<dbReference type="EMBL" id="OBEK01000004">
    <property type="protein sequence ID" value="SNZ15939.1"/>
    <property type="molecule type" value="Genomic_DNA"/>
</dbReference>
<dbReference type="Proteomes" id="UP000219356">
    <property type="component" value="Unassembled WGS sequence"/>
</dbReference>
<evidence type="ECO:0000256" key="1">
    <source>
        <dbReference type="SAM" id="MobiDB-lite"/>
    </source>
</evidence>
<evidence type="ECO:0000313" key="4">
    <source>
        <dbReference type="Proteomes" id="UP000219356"/>
    </source>
</evidence>
<feature type="region of interest" description="Disordered" evidence="1">
    <location>
        <begin position="24"/>
        <end position="65"/>
    </location>
</feature>
<dbReference type="PROSITE" id="PS51257">
    <property type="entry name" value="PROKAR_LIPOPROTEIN"/>
    <property type="match status" value="1"/>
</dbReference>
<organism evidence="3 4">
    <name type="scientific">Terribacillus aidingensis</name>
    <dbReference type="NCBI Taxonomy" id="586416"/>
    <lineage>
        <taxon>Bacteria</taxon>
        <taxon>Bacillati</taxon>
        <taxon>Bacillota</taxon>
        <taxon>Bacilli</taxon>
        <taxon>Bacillales</taxon>
        <taxon>Bacillaceae</taxon>
        <taxon>Terribacillus</taxon>
    </lineage>
</organism>
<reference evidence="4" key="1">
    <citation type="submission" date="2017-09" db="EMBL/GenBank/DDBJ databases">
        <authorList>
            <person name="Varghese N."/>
            <person name="Submissions S."/>
        </authorList>
    </citation>
    <scope>NUCLEOTIDE SEQUENCE [LARGE SCALE GENOMIC DNA]</scope>
    <source>
        <strain evidence="4">CGMCC 1.8913</strain>
    </source>
</reference>
<feature type="compositionally biased region" description="Low complexity" evidence="1">
    <location>
        <begin position="25"/>
        <end position="41"/>
    </location>
</feature>
<feature type="signal peptide" evidence="2">
    <location>
        <begin position="1"/>
        <end position="25"/>
    </location>
</feature>
<keyword evidence="2" id="KW-0732">Signal</keyword>
<name>A0A285P2G7_9BACI</name>
<accession>A0A285P2G7</accession>
<proteinExistence type="predicted"/>
<evidence type="ECO:0000256" key="2">
    <source>
        <dbReference type="SAM" id="SignalP"/>
    </source>
</evidence>
<feature type="chain" id="PRO_5038838325" evidence="2">
    <location>
        <begin position="26"/>
        <end position="86"/>
    </location>
</feature>
<evidence type="ECO:0000313" key="3">
    <source>
        <dbReference type="EMBL" id="SNZ15939.1"/>
    </source>
</evidence>
<keyword evidence="4" id="KW-1185">Reference proteome</keyword>